<dbReference type="InterPro" id="IPR040493">
    <property type="entry name" value="DUF5518"/>
</dbReference>
<feature type="transmembrane region" description="Helical" evidence="1">
    <location>
        <begin position="55"/>
        <end position="88"/>
    </location>
</feature>
<keyword evidence="3" id="KW-1185">Reference proteome</keyword>
<proteinExistence type="predicted"/>
<gene>
    <name evidence="2" type="ORF">ASJ80_07870</name>
</gene>
<protein>
    <recommendedName>
        <fullName evidence="4">DUF5518 domain-containing protein</fullName>
    </recommendedName>
</protein>
<evidence type="ECO:0000256" key="1">
    <source>
        <dbReference type="SAM" id="Phobius"/>
    </source>
</evidence>
<evidence type="ECO:0008006" key="4">
    <source>
        <dbReference type="Google" id="ProtNLM"/>
    </source>
</evidence>
<dbReference type="Proteomes" id="UP000217784">
    <property type="component" value="Unassembled WGS sequence"/>
</dbReference>
<reference evidence="2 3" key="1">
    <citation type="journal article" date="2017" name="BMC Genomics">
        <title>Genomic analysis of methanogenic archaea reveals a shift towards energy conservation.</title>
        <authorList>
            <person name="Gilmore S.P."/>
            <person name="Henske J.K."/>
            <person name="Sexton J.A."/>
            <person name="Solomon K.V."/>
            <person name="Seppala S."/>
            <person name="Yoo J.I."/>
            <person name="Huyett L.M."/>
            <person name="Pressman A."/>
            <person name="Cogan J.Z."/>
            <person name="Kivenson V."/>
            <person name="Peng X."/>
            <person name="Tan Y."/>
            <person name="Valentine D.L."/>
            <person name="O'Malley M.A."/>
        </authorList>
    </citation>
    <scope>NUCLEOTIDE SEQUENCE [LARGE SCALE GENOMIC DNA]</scope>
    <source>
        <strain evidence="2 3">M.o.H.</strain>
    </source>
</reference>
<feature type="transmembrane region" description="Helical" evidence="1">
    <location>
        <begin position="94"/>
        <end position="121"/>
    </location>
</feature>
<keyword evidence="1" id="KW-1133">Transmembrane helix</keyword>
<dbReference type="EMBL" id="LMVM01000040">
    <property type="protein sequence ID" value="PAV03176.1"/>
    <property type="molecule type" value="Genomic_DNA"/>
</dbReference>
<dbReference type="OrthoDB" id="385947at2157"/>
<dbReference type="AlphaFoldDB" id="A0A2A2H1L0"/>
<keyword evidence="1" id="KW-0472">Membrane</keyword>
<evidence type="ECO:0000313" key="2">
    <source>
        <dbReference type="EMBL" id="PAV03176.1"/>
    </source>
</evidence>
<keyword evidence="1" id="KW-0812">Transmembrane</keyword>
<name>A0A2A2H1L0_METBR</name>
<dbReference type="RefSeq" id="WP_069584040.1">
    <property type="nucleotide sequence ID" value="NZ_LMVM01000040.1"/>
</dbReference>
<organism evidence="2 3">
    <name type="scientific">Methanobacterium bryantii</name>
    <dbReference type="NCBI Taxonomy" id="2161"/>
    <lineage>
        <taxon>Archaea</taxon>
        <taxon>Methanobacteriati</taxon>
        <taxon>Methanobacteriota</taxon>
        <taxon>Methanomada group</taxon>
        <taxon>Methanobacteria</taxon>
        <taxon>Methanobacteriales</taxon>
        <taxon>Methanobacteriaceae</taxon>
        <taxon>Methanobacterium</taxon>
    </lineage>
</organism>
<evidence type="ECO:0000313" key="3">
    <source>
        <dbReference type="Proteomes" id="UP000217784"/>
    </source>
</evidence>
<comment type="caution">
    <text evidence="2">The sequence shown here is derived from an EMBL/GenBank/DDBJ whole genome shotgun (WGS) entry which is preliminary data.</text>
</comment>
<sequence>MTEWTAVGIGGIVTAGLTIVLALVFFPLFFLGPIVGGFLAVYLMKNEFESGIINGALAGVIGGLIIGILSLFGIGIIAAVIAILAAQIGLAVGALGILIVIFFTILAVFICGILSAIGGAIGEYVQSAGRRGYENY</sequence>
<feature type="transmembrane region" description="Helical" evidence="1">
    <location>
        <begin position="12"/>
        <end position="43"/>
    </location>
</feature>
<dbReference type="Pfam" id="PF17647">
    <property type="entry name" value="DUF5518"/>
    <property type="match status" value="1"/>
</dbReference>
<accession>A0A2A2H1L0</accession>